<dbReference type="Proteomes" id="UP001203284">
    <property type="component" value="Unassembled WGS sequence"/>
</dbReference>
<evidence type="ECO:0000256" key="7">
    <source>
        <dbReference type="ARBA" id="ARBA00022989"/>
    </source>
</evidence>
<evidence type="ECO:0000313" key="11">
    <source>
        <dbReference type="Proteomes" id="UP001203284"/>
    </source>
</evidence>
<dbReference type="InterPro" id="IPR003812">
    <property type="entry name" value="Fido"/>
</dbReference>
<dbReference type="Pfam" id="PF02661">
    <property type="entry name" value="Fic"/>
    <property type="match status" value="1"/>
</dbReference>
<dbReference type="InterPro" id="IPR036597">
    <property type="entry name" value="Fido-like_dom_sf"/>
</dbReference>
<keyword evidence="11" id="KW-1185">Reference proteome</keyword>
<dbReference type="RefSeq" id="WP_247028385.1">
    <property type="nucleotide sequence ID" value="NZ_JALKCH010000005.1"/>
</dbReference>
<dbReference type="Gene3D" id="1.10.3290.10">
    <property type="entry name" value="Fido-like domain"/>
    <property type="match status" value="1"/>
</dbReference>
<protein>
    <submittedName>
        <fullName evidence="10">Fic family protein</fullName>
    </submittedName>
</protein>
<keyword evidence="2" id="KW-0812">Transmembrane</keyword>
<reference evidence="10 11" key="1">
    <citation type="submission" date="2022-04" db="EMBL/GenBank/DDBJ databases">
        <authorList>
            <person name="Grouzdev D.S."/>
            <person name="Pantiukh K.S."/>
            <person name="Krutkina M.S."/>
        </authorList>
    </citation>
    <scope>NUCLEOTIDE SEQUENCE [LARGE SCALE GENOMIC DNA]</scope>
    <source>
        <strain evidence="10 11">6x-1</strain>
    </source>
</reference>
<accession>A0ABT0DAA9</accession>
<evidence type="ECO:0000256" key="2">
    <source>
        <dbReference type="ARBA" id="ARBA00022692"/>
    </source>
</evidence>
<evidence type="ECO:0000256" key="8">
    <source>
        <dbReference type="ARBA" id="ARBA00023136"/>
    </source>
</evidence>
<evidence type="ECO:0000256" key="3">
    <source>
        <dbReference type="ARBA" id="ARBA00022737"/>
    </source>
</evidence>
<dbReference type="PANTHER" id="PTHR13504:SF34">
    <property type="entry name" value="PROTEIN ADENYLYLTRANSFERASE FICD"/>
    <property type="match status" value="1"/>
</dbReference>
<dbReference type="PROSITE" id="PS51459">
    <property type="entry name" value="FIDO"/>
    <property type="match status" value="1"/>
</dbReference>
<dbReference type="EMBL" id="JALKCH010000005">
    <property type="protein sequence ID" value="MCK0196885.1"/>
    <property type="molecule type" value="Genomic_DNA"/>
</dbReference>
<keyword evidence="6" id="KW-0067">ATP-binding</keyword>
<sequence>MRDDNWELVNGPAAHHIEFLNFANQVNVIEALFRLLTALFGSHPENGCRAPPNARALKALHHAGTLFLLINPGEYRGIEVRVGRPDGTIVHQPPTCSEVEGHMASFEADLTVMWEKADAIAIAAWCLWRINWIHPFVNGNGRAARAFAYACLCLKIGVMIPGTPTVIDLIMSNKPEFEAALREADSTFSETGSADLRPMNDFIKRLFIEQLTSIPAEENNGT</sequence>
<keyword evidence="4" id="KW-0547">Nucleotide-binding</keyword>
<keyword evidence="7" id="KW-1133">Transmembrane helix</keyword>
<comment type="caution">
    <text evidence="10">The sequence shown here is derived from an EMBL/GenBank/DDBJ whole genome shotgun (WGS) entry which is preliminary data.</text>
</comment>
<evidence type="ECO:0000256" key="5">
    <source>
        <dbReference type="ARBA" id="ARBA00022803"/>
    </source>
</evidence>
<evidence type="ECO:0000256" key="4">
    <source>
        <dbReference type="ARBA" id="ARBA00022741"/>
    </source>
</evidence>
<comment type="subcellular location">
    <subcellularLocation>
        <location evidence="1">Membrane</location>
        <topology evidence="1">Single-pass membrane protein</topology>
    </subcellularLocation>
</comment>
<keyword evidence="8" id="KW-0472">Membrane</keyword>
<feature type="domain" description="Fido" evidence="9">
    <location>
        <begin position="52"/>
        <end position="205"/>
    </location>
</feature>
<evidence type="ECO:0000259" key="9">
    <source>
        <dbReference type="PROSITE" id="PS51459"/>
    </source>
</evidence>
<evidence type="ECO:0000313" key="10">
    <source>
        <dbReference type="EMBL" id="MCK0196885.1"/>
    </source>
</evidence>
<evidence type="ECO:0000256" key="6">
    <source>
        <dbReference type="ARBA" id="ARBA00022840"/>
    </source>
</evidence>
<keyword evidence="3" id="KW-0677">Repeat</keyword>
<organism evidence="10 11">
    <name type="scientific">Ancylobacter crimeensis</name>
    <dbReference type="NCBI Taxonomy" id="2579147"/>
    <lineage>
        <taxon>Bacteria</taxon>
        <taxon>Pseudomonadati</taxon>
        <taxon>Pseudomonadota</taxon>
        <taxon>Alphaproteobacteria</taxon>
        <taxon>Hyphomicrobiales</taxon>
        <taxon>Xanthobacteraceae</taxon>
        <taxon>Ancylobacter</taxon>
    </lineage>
</organism>
<dbReference type="InterPro" id="IPR040198">
    <property type="entry name" value="Fido_containing"/>
</dbReference>
<dbReference type="SUPFAM" id="SSF140931">
    <property type="entry name" value="Fic-like"/>
    <property type="match status" value="1"/>
</dbReference>
<evidence type="ECO:0000256" key="1">
    <source>
        <dbReference type="ARBA" id="ARBA00004167"/>
    </source>
</evidence>
<gene>
    <name evidence="10" type="ORF">MWN34_08155</name>
</gene>
<dbReference type="PANTHER" id="PTHR13504">
    <property type="entry name" value="FIDO DOMAIN-CONTAINING PROTEIN DDB_G0283145"/>
    <property type="match status" value="1"/>
</dbReference>
<proteinExistence type="predicted"/>
<keyword evidence="5" id="KW-0802">TPR repeat</keyword>
<name>A0ABT0DAA9_9HYPH</name>